<gene>
    <name evidence="8" type="ORF">FE782_05825</name>
</gene>
<dbReference type="AlphaFoldDB" id="A0A5R9G8Z7"/>
<dbReference type="SMART" id="SM00862">
    <property type="entry name" value="Trans_reg_C"/>
    <property type="match status" value="1"/>
</dbReference>
<dbReference type="InterPro" id="IPR039420">
    <property type="entry name" value="WalR-like"/>
</dbReference>
<keyword evidence="2" id="KW-0902">Two-component regulatory system</keyword>
<dbReference type="EMBL" id="VCIW01000003">
    <property type="protein sequence ID" value="TLS52892.1"/>
    <property type="molecule type" value="Genomic_DNA"/>
</dbReference>
<dbReference type="PANTHER" id="PTHR48111">
    <property type="entry name" value="REGULATOR OF RPOS"/>
    <property type="match status" value="1"/>
</dbReference>
<dbReference type="PANTHER" id="PTHR48111:SF1">
    <property type="entry name" value="TWO-COMPONENT RESPONSE REGULATOR ORR33"/>
    <property type="match status" value="1"/>
</dbReference>
<sequence length="378" mass="43806">MHPIELDRGTWTATCLAIAVQLLPKEFQLLETLHRHVGKTLSREQLLDAVWALESPTDRTVDDHVYRLRKKLAAWRDAYEIRTIRGAGYRLEAKTAAVERRSNPLLADPVHAERMRKLLDTNLLYGNGDALLALATRPDVFGFELDAPLRSFVPFLEGRFREFVEDRMSFGDRVFFLLHLFHLMKPRESKPYVEAALRQRVMPDIWHKEVELYNIIFMLMDWGEWEAAAAKLEKLWPEALDGEYGNLVPYLANLRLESCISRKRWDGAEREIERIERLMQKYPFQREEGRFAVLSGLALYRERPEAGLERIDGGLATLRRTRFVPHLAGALDVVLRYAAAEGKTALANRYRPEWERLLSDTGMLDILPAVEAELRKLL</sequence>
<dbReference type="InterPro" id="IPR036388">
    <property type="entry name" value="WH-like_DNA-bd_sf"/>
</dbReference>
<evidence type="ECO:0000256" key="3">
    <source>
        <dbReference type="ARBA" id="ARBA00023015"/>
    </source>
</evidence>
<proteinExistence type="predicted"/>
<dbReference type="GO" id="GO:0005829">
    <property type="term" value="C:cytosol"/>
    <property type="evidence" value="ECO:0007669"/>
    <property type="project" value="TreeGrafter"/>
</dbReference>
<dbReference type="RefSeq" id="WP_138193132.1">
    <property type="nucleotide sequence ID" value="NZ_VCIW01000003.1"/>
</dbReference>
<evidence type="ECO:0000256" key="4">
    <source>
        <dbReference type="ARBA" id="ARBA00023125"/>
    </source>
</evidence>
<protein>
    <submittedName>
        <fullName evidence="8">Winged helix-turn-helix transcriptional regulator</fullName>
    </submittedName>
</protein>
<evidence type="ECO:0000256" key="2">
    <source>
        <dbReference type="ARBA" id="ARBA00023012"/>
    </source>
</evidence>
<dbReference type="Proteomes" id="UP000309676">
    <property type="component" value="Unassembled WGS sequence"/>
</dbReference>
<evidence type="ECO:0000256" key="6">
    <source>
        <dbReference type="PROSITE-ProRule" id="PRU01091"/>
    </source>
</evidence>
<dbReference type="GO" id="GO:0000156">
    <property type="term" value="F:phosphorelay response regulator activity"/>
    <property type="evidence" value="ECO:0007669"/>
    <property type="project" value="TreeGrafter"/>
</dbReference>
<accession>A0A5R9G8Z7</accession>
<dbReference type="Gene3D" id="1.10.10.10">
    <property type="entry name" value="Winged helix-like DNA-binding domain superfamily/Winged helix DNA-binding domain"/>
    <property type="match status" value="1"/>
</dbReference>
<dbReference type="Pfam" id="PF00486">
    <property type="entry name" value="Trans_reg_C"/>
    <property type="match status" value="1"/>
</dbReference>
<reference evidence="8 9" key="1">
    <citation type="submission" date="2019-05" db="EMBL/GenBank/DDBJ databases">
        <authorList>
            <person name="Narsing Rao M.P."/>
            <person name="Li W.J."/>
        </authorList>
    </citation>
    <scope>NUCLEOTIDE SEQUENCE [LARGE SCALE GENOMIC DNA]</scope>
    <source>
        <strain evidence="8 9">SYSU_K30003</strain>
    </source>
</reference>
<evidence type="ECO:0000313" key="9">
    <source>
        <dbReference type="Proteomes" id="UP000309676"/>
    </source>
</evidence>
<keyword evidence="4 6" id="KW-0238">DNA-binding</keyword>
<dbReference type="GO" id="GO:0000976">
    <property type="term" value="F:transcription cis-regulatory region binding"/>
    <property type="evidence" value="ECO:0007669"/>
    <property type="project" value="TreeGrafter"/>
</dbReference>
<evidence type="ECO:0000259" key="7">
    <source>
        <dbReference type="PROSITE" id="PS51755"/>
    </source>
</evidence>
<keyword evidence="1" id="KW-0597">Phosphoprotein</keyword>
<feature type="DNA-binding region" description="OmpR/PhoB-type" evidence="6">
    <location>
        <begin position="1"/>
        <end position="93"/>
    </location>
</feature>
<dbReference type="PROSITE" id="PS51755">
    <property type="entry name" value="OMPR_PHOB"/>
    <property type="match status" value="1"/>
</dbReference>
<keyword evidence="9" id="KW-1185">Reference proteome</keyword>
<name>A0A5R9G8Z7_9BACL</name>
<dbReference type="GO" id="GO:0032993">
    <property type="term" value="C:protein-DNA complex"/>
    <property type="evidence" value="ECO:0007669"/>
    <property type="project" value="TreeGrafter"/>
</dbReference>
<dbReference type="CDD" id="cd00383">
    <property type="entry name" value="trans_reg_C"/>
    <property type="match status" value="1"/>
</dbReference>
<dbReference type="InterPro" id="IPR001867">
    <property type="entry name" value="OmpR/PhoB-type_DNA-bd"/>
</dbReference>
<dbReference type="InterPro" id="IPR016032">
    <property type="entry name" value="Sig_transdc_resp-reg_C-effctor"/>
</dbReference>
<evidence type="ECO:0000313" key="8">
    <source>
        <dbReference type="EMBL" id="TLS52892.1"/>
    </source>
</evidence>
<comment type="caution">
    <text evidence="8">The sequence shown here is derived from an EMBL/GenBank/DDBJ whole genome shotgun (WGS) entry which is preliminary data.</text>
</comment>
<keyword evidence="3" id="KW-0805">Transcription regulation</keyword>
<dbReference type="SUPFAM" id="SSF46894">
    <property type="entry name" value="C-terminal effector domain of the bipartite response regulators"/>
    <property type="match status" value="1"/>
</dbReference>
<dbReference type="GO" id="GO:0006355">
    <property type="term" value="P:regulation of DNA-templated transcription"/>
    <property type="evidence" value="ECO:0007669"/>
    <property type="project" value="InterPro"/>
</dbReference>
<evidence type="ECO:0000256" key="5">
    <source>
        <dbReference type="ARBA" id="ARBA00023163"/>
    </source>
</evidence>
<dbReference type="OrthoDB" id="54343at2"/>
<organism evidence="8 9">
    <name type="scientific">Paenibacillus antri</name>
    <dbReference type="NCBI Taxonomy" id="2582848"/>
    <lineage>
        <taxon>Bacteria</taxon>
        <taxon>Bacillati</taxon>
        <taxon>Bacillota</taxon>
        <taxon>Bacilli</taxon>
        <taxon>Bacillales</taxon>
        <taxon>Paenibacillaceae</taxon>
        <taxon>Paenibacillus</taxon>
    </lineage>
</organism>
<keyword evidence="5" id="KW-0804">Transcription</keyword>
<feature type="domain" description="OmpR/PhoB-type" evidence="7">
    <location>
        <begin position="1"/>
        <end position="93"/>
    </location>
</feature>
<evidence type="ECO:0000256" key="1">
    <source>
        <dbReference type="ARBA" id="ARBA00022553"/>
    </source>
</evidence>